<comment type="caution">
    <text evidence="2">The sequence shown here is derived from an EMBL/GenBank/DDBJ whole genome shotgun (WGS) entry which is preliminary data.</text>
</comment>
<name>A0ABD5NR18_9EURY</name>
<dbReference type="PANTHER" id="PTHR34512">
    <property type="entry name" value="CELL SURFACE PROTEIN"/>
    <property type="match status" value="1"/>
</dbReference>
<dbReference type="Proteomes" id="UP001595846">
    <property type="component" value="Unassembled WGS sequence"/>
</dbReference>
<evidence type="ECO:0000259" key="1">
    <source>
        <dbReference type="Pfam" id="PF13360"/>
    </source>
</evidence>
<reference evidence="2 3" key="1">
    <citation type="journal article" date="2019" name="Int. J. Syst. Evol. Microbiol.">
        <title>The Global Catalogue of Microorganisms (GCM) 10K type strain sequencing project: providing services to taxonomists for standard genome sequencing and annotation.</title>
        <authorList>
            <consortium name="The Broad Institute Genomics Platform"/>
            <consortium name="The Broad Institute Genome Sequencing Center for Infectious Disease"/>
            <person name="Wu L."/>
            <person name="Ma J."/>
        </authorList>
    </citation>
    <scope>NUCLEOTIDE SEQUENCE [LARGE SCALE GENOMIC DNA]</scope>
    <source>
        <strain evidence="2 3">IBRC-M 10256</strain>
    </source>
</reference>
<keyword evidence="3" id="KW-1185">Reference proteome</keyword>
<dbReference type="Pfam" id="PF13360">
    <property type="entry name" value="PQQ_2"/>
    <property type="match status" value="2"/>
</dbReference>
<dbReference type="InterPro" id="IPR011047">
    <property type="entry name" value="Quinoprotein_ADH-like_sf"/>
</dbReference>
<feature type="domain" description="Pyrrolo-quinoline quinone repeat" evidence="1">
    <location>
        <begin position="288"/>
        <end position="380"/>
    </location>
</feature>
<dbReference type="GeneID" id="73902480"/>
<dbReference type="InterPro" id="IPR002372">
    <property type="entry name" value="PQQ_rpt_dom"/>
</dbReference>
<accession>A0ABD5NR18</accession>
<protein>
    <submittedName>
        <fullName evidence="2">PQQ-binding-like beta-propeller repeat protein</fullName>
    </submittedName>
</protein>
<dbReference type="PANTHER" id="PTHR34512:SF30">
    <property type="entry name" value="OUTER MEMBRANE PROTEIN ASSEMBLY FACTOR BAMB"/>
    <property type="match status" value="1"/>
</dbReference>
<dbReference type="Gene3D" id="2.130.10.10">
    <property type="entry name" value="YVTN repeat-like/Quinoprotein amine dehydrogenase"/>
    <property type="match status" value="2"/>
</dbReference>
<evidence type="ECO:0000313" key="3">
    <source>
        <dbReference type="Proteomes" id="UP001595846"/>
    </source>
</evidence>
<dbReference type="InterPro" id="IPR015943">
    <property type="entry name" value="WD40/YVTN_repeat-like_dom_sf"/>
</dbReference>
<dbReference type="InterPro" id="IPR018391">
    <property type="entry name" value="PQQ_b-propeller_rpt"/>
</dbReference>
<organism evidence="2 3">
    <name type="scientific">Halovivax cerinus</name>
    <dbReference type="NCBI Taxonomy" id="1487865"/>
    <lineage>
        <taxon>Archaea</taxon>
        <taxon>Methanobacteriati</taxon>
        <taxon>Methanobacteriota</taxon>
        <taxon>Stenosarchaea group</taxon>
        <taxon>Halobacteria</taxon>
        <taxon>Halobacteriales</taxon>
        <taxon>Natrialbaceae</taxon>
        <taxon>Halovivax</taxon>
    </lineage>
</organism>
<gene>
    <name evidence="2" type="ORF">ACFOUR_13575</name>
</gene>
<proteinExistence type="predicted"/>
<evidence type="ECO:0000313" key="2">
    <source>
        <dbReference type="EMBL" id="MFC3959389.1"/>
    </source>
</evidence>
<feature type="domain" description="Pyrrolo-quinoline quinone repeat" evidence="1">
    <location>
        <begin position="138"/>
        <end position="273"/>
    </location>
</feature>
<dbReference type="AlphaFoldDB" id="A0ABD5NR18"/>
<dbReference type="RefSeq" id="WP_256533363.1">
    <property type="nucleotide sequence ID" value="NZ_CP101824.1"/>
</dbReference>
<dbReference type="EMBL" id="JBHSAQ010000012">
    <property type="protein sequence ID" value="MFC3959389.1"/>
    <property type="molecule type" value="Genomic_DNA"/>
</dbReference>
<dbReference type="SUPFAM" id="SSF50998">
    <property type="entry name" value="Quinoprotein alcohol dehydrogenase-like"/>
    <property type="match status" value="1"/>
</dbReference>
<dbReference type="PROSITE" id="PS51257">
    <property type="entry name" value="PROKAR_LIPOPROTEIN"/>
    <property type="match status" value="1"/>
</dbReference>
<sequence>MKRRMYLSTVVGGAGLLSGCLSRLPLVGSDFPDRPLPDVPTGSWPQYGANGANSFAPDVSAPPRGNLAWTSEAFTRWQPAISDGTVYTTNFDPSTDGSAIALDAQDGTEQWRTTLNADGENGIVVVDGRCIVAYGAAIVALDSQTGEQIWTESIYEFEQIVTDEATGTVLVASDAGIEAFGATNGEKRWETNTVRSVVLAPAVYDGRVFATGMVDGKPSLVAFSLEDGTDRWQRELTATPRSAAPVATQTGVFVSDDETLAVHDRETGDRLRELYTFSYNGGKYDIDGVAADNGTVFVTSESGAVALDNETGTERWHRDIPYPSQGGICVGSEMVVIPIGNPEFARDTKTISAFDRESGELQWYYGFDPGFHNKLSSPPVMVDGAVFFTSTHIDGLGALGDVPELES</sequence>
<dbReference type="SMART" id="SM00564">
    <property type="entry name" value="PQQ"/>
    <property type="match status" value="7"/>
</dbReference>